<evidence type="ECO:0000259" key="2">
    <source>
        <dbReference type="PROSITE" id="PS51724"/>
    </source>
</evidence>
<dbReference type="EMBL" id="FTOT01000007">
    <property type="protein sequence ID" value="SIT18579.1"/>
    <property type="molecule type" value="Genomic_DNA"/>
</dbReference>
<organism evidence="3 4">
    <name type="scientific">Gemmobacter megaterium</name>
    <dbReference type="NCBI Taxonomy" id="1086013"/>
    <lineage>
        <taxon>Bacteria</taxon>
        <taxon>Pseudomonadati</taxon>
        <taxon>Pseudomonadota</taxon>
        <taxon>Alphaproteobacteria</taxon>
        <taxon>Rhodobacterales</taxon>
        <taxon>Paracoccaceae</taxon>
        <taxon>Gemmobacter</taxon>
    </lineage>
</organism>
<keyword evidence="1" id="KW-0472">Membrane</keyword>
<feature type="domain" description="SPOR" evidence="2">
    <location>
        <begin position="204"/>
        <end position="289"/>
    </location>
</feature>
<dbReference type="RefSeq" id="WP_076533277.1">
    <property type="nucleotide sequence ID" value="NZ_BMEH01000007.1"/>
</dbReference>
<dbReference type="InterPro" id="IPR007730">
    <property type="entry name" value="SPOR-like_dom"/>
</dbReference>
<sequence length="289" mass="30025">MAEANFNEFVAGAHAPRAAMGRLLNIAGAISTIILVGGVAVWGYRLAVRDANGVPVIQAMEGPIRVAPDDAGGKLAAHVGLSVNRIAAEGAAGEVPDQITLADPPIGLEPDDAPGIGAEAPEQVTEADTLARTLALADELARQAAAEIAAEDAMAADDSPPLPGNVVQRSPRPMPRPGAADGVITNTTRVSAQAPVATEIDPSTLAAGSRLAQIGAFDDIDSARKEWTRVATQHVALFEGKNRVIQPANAAGRTFYRLRVQGFDTEDDSRRFCAAIESGDLRCNSVTVR</sequence>
<keyword evidence="4" id="KW-1185">Reference proteome</keyword>
<dbReference type="OrthoDB" id="8479416at2"/>
<evidence type="ECO:0000313" key="4">
    <source>
        <dbReference type="Proteomes" id="UP000186141"/>
    </source>
</evidence>
<dbReference type="STRING" id="1086013.SAMN05421774_107161"/>
<keyword evidence="1" id="KW-0812">Transmembrane</keyword>
<dbReference type="InterPro" id="IPR036680">
    <property type="entry name" value="SPOR-like_sf"/>
</dbReference>
<dbReference type="Gene3D" id="3.30.70.1070">
    <property type="entry name" value="Sporulation related repeat"/>
    <property type="match status" value="1"/>
</dbReference>
<dbReference type="AlphaFoldDB" id="A0A1N7Q753"/>
<proteinExistence type="predicted"/>
<gene>
    <name evidence="3" type="ORF">SAMN05421774_107161</name>
</gene>
<feature type="transmembrane region" description="Helical" evidence="1">
    <location>
        <begin position="23"/>
        <end position="44"/>
    </location>
</feature>
<dbReference type="Pfam" id="PF05036">
    <property type="entry name" value="SPOR"/>
    <property type="match status" value="1"/>
</dbReference>
<dbReference type="GO" id="GO:0042834">
    <property type="term" value="F:peptidoglycan binding"/>
    <property type="evidence" value="ECO:0007669"/>
    <property type="project" value="InterPro"/>
</dbReference>
<evidence type="ECO:0000313" key="3">
    <source>
        <dbReference type="EMBL" id="SIT18579.1"/>
    </source>
</evidence>
<keyword evidence="1" id="KW-1133">Transmembrane helix</keyword>
<evidence type="ECO:0000256" key="1">
    <source>
        <dbReference type="SAM" id="Phobius"/>
    </source>
</evidence>
<accession>A0A1N7Q753</accession>
<reference evidence="3 4" key="1">
    <citation type="submission" date="2017-01" db="EMBL/GenBank/DDBJ databases">
        <authorList>
            <person name="Mah S.A."/>
            <person name="Swanson W.J."/>
            <person name="Moy G.W."/>
            <person name="Vacquier V.D."/>
        </authorList>
    </citation>
    <scope>NUCLEOTIDE SEQUENCE [LARGE SCALE GENOMIC DNA]</scope>
    <source>
        <strain evidence="3 4">DSM 26375</strain>
    </source>
</reference>
<dbReference type="PROSITE" id="PS51724">
    <property type="entry name" value="SPOR"/>
    <property type="match status" value="1"/>
</dbReference>
<name>A0A1N7Q753_9RHOB</name>
<protein>
    <submittedName>
        <fullName evidence="3">Sporulation related domain-containing protein</fullName>
    </submittedName>
</protein>
<dbReference type="Proteomes" id="UP000186141">
    <property type="component" value="Unassembled WGS sequence"/>
</dbReference>